<evidence type="ECO:0000313" key="2">
    <source>
        <dbReference type="EMBL" id="KAK7492282.1"/>
    </source>
</evidence>
<dbReference type="EMBL" id="JACVVK020000104">
    <property type="protein sequence ID" value="KAK7492282.1"/>
    <property type="molecule type" value="Genomic_DNA"/>
</dbReference>
<organism evidence="2 3">
    <name type="scientific">Batillaria attramentaria</name>
    <dbReference type="NCBI Taxonomy" id="370345"/>
    <lineage>
        <taxon>Eukaryota</taxon>
        <taxon>Metazoa</taxon>
        <taxon>Spiralia</taxon>
        <taxon>Lophotrochozoa</taxon>
        <taxon>Mollusca</taxon>
        <taxon>Gastropoda</taxon>
        <taxon>Caenogastropoda</taxon>
        <taxon>Sorbeoconcha</taxon>
        <taxon>Cerithioidea</taxon>
        <taxon>Batillariidae</taxon>
        <taxon>Batillaria</taxon>
    </lineage>
</organism>
<feature type="compositionally biased region" description="Polar residues" evidence="1">
    <location>
        <begin position="56"/>
        <end position="68"/>
    </location>
</feature>
<reference evidence="2 3" key="1">
    <citation type="journal article" date="2023" name="Sci. Data">
        <title>Genome assembly of the Korean intertidal mud-creeper Batillaria attramentaria.</title>
        <authorList>
            <person name="Patra A.K."/>
            <person name="Ho P.T."/>
            <person name="Jun S."/>
            <person name="Lee S.J."/>
            <person name="Kim Y."/>
            <person name="Won Y.J."/>
        </authorList>
    </citation>
    <scope>NUCLEOTIDE SEQUENCE [LARGE SCALE GENOMIC DNA]</scope>
    <source>
        <strain evidence="2">Wonlab-2016</strain>
    </source>
</reference>
<feature type="region of interest" description="Disordered" evidence="1">
    <location>
        <begin position="49"/>
        <end position="68"/>
    </location>
</feature>
<name>A0ABD0KZT2_9CAEN</name>
<keyword evidence="3" id="KW-1185">Reference proteome</keyword>
<dbReference type="AlphaFoldDB" id="A0ABD0KZT2"/>
<protein>
    <submittedName>
        <fullName evidence="2">Uncharacterized protein</fullName>
    </submittedName>
</protein>
<feature type="non-terminal residue" evidence="2">
    <location>
        <position position="1"/>
    </location>
</feature>
<proteinExistence type="predicted"/>
<accession>A0ABD0KZT2</accession>
<evidence type="ECO:0000256" key="1">
    <source>
        <dbReference type="SAM" id="MobiDB-lite"/>
    </source>
</evidence>
<gene>
    <name evidence="2" type="ORF">BaRGS_00016379</name>
</gene>
<dbReference type="Proteomes" id="UP001519460">
    <property type="component" value="Unassembled WGS sequence"/>
</dbReference>
<sequence>APVHADISARREDNFSPAALSRMSSLSALSDDLGKTFFSGIGIIKRRSGYGLHPGETTSTAQRQAATN</sequence>
<comment type="caution">
    <text evidence="2">The sequence shown here is derived from an EMBL/GenBank/DDBJ whole genome shotgun (WGS) entry which is preliminary data.</text>
</comment>
<evidence type="ECO:0000313" key="3">
    <source>
        <dbReference type="Proteomes" id="UP001519460"/>
    </source>
</evidence>